<reference evidence="3" key="1">
    <citation type="submission" date="2015-01" db="EMBL/GenBank/DDBJ databases">
        <authorList>
            <person name="Aksoy S."/>
            <person name="Warren W."/>
            <person name="Wilson R.K."/>
        </authorList>
    </citation>
    <scope>NUCLEOTIDE SEQUENCE [LARGE SCALE GENOMIC DNA]</scope>
    <source>
        <strain evidence="3">IAEA</strain>
    </source>
</reference>
<name>A0A1B0C6W0_9MUSC</name>
<feature type="transmembrane region" description="Helical" evidence="1">
    <location>
        <begin position="126"/>
        <end position="151"/>
    </location>
</feature>
<dbReference type="Proteomes" id="UP000092460">
    <property type="component" value="Unassembled WGS sequence"/>
</dbReference>
<proteinExistence type="predicted"/>
<protein>
    <submittedName>
        <fullName evidence="2">Uncharacterized protein</fullName>
    </submittedName>
</protein>
<dbReference type="EnsemblMetazoa" id="GPPI050763-RA">
    <property type="protein sequence ID" value="GPPI050763-PA"/>
    <property type="gene ID" value="GPPI050763"/>
</dbReference>
<dbReference type="VEuPathDB" id="VectorBase:GPPI050763"/>
<evidence type="ECO:0000313" key="2">
    <source>
        <dbReference type="EnsemblMetazoa" id="GPPI050763-PA"/>
    </source>
</evidence>
<keyword evidence="3" id="KW-1185">Reference proteome</keyword>
<evidence type="ECO:0000313" key="3">
    <source>
        <dbReference type="Proteomes" id="UP000092460"/>
    </source>
</evidence>
<keyword evidence="1" id="KW-0472">Membrane</keyword>
<dbReference type="AlphaFoldDB" id="A0A1B0C6W0"/>
<organism evidence="2 3">
    <name type="scientific">Glossina palpalis gambiensis</name>
    <dbReference type="NCBI Taxonomy" id="67801"/>
    <lineage>
        <taxon>Eukaryota</taxon>
        <taxon>Metazoa</taxon>
        <taxon>Ecdysozoa</taxon>
        <taxon>Arthropoda</taxon>
        <taxon>Hexapoda</taxon>
        <taxon>Insecta</taxon>
        <taxon>Pterygota</taxon>
        <taxon>Neoptera</taxon>
        <taxon>Endopterygota</taxon>
        <taxon>Diptera</taxon>
        <taxon>Brachycera</taxon>
        <taxon>Muscomorpha</taxon>
        <taxon>Hippoboscoidea</taxon>
        <taxon>Glossinidae</taxon>
        <taxon>Glossina</taxon>
    </lineage>
</organism>
<feature type="transmembrane region" description="Helical" evidence="1">
    <location>
        <begin position="103"/>
        <end position="120"/>
    </location>
</feature>
<keyword evidence="1" id="KW-1133">Transmembrane helix</keyword>
<accession>A0A1B0C6W0</accession>
<sequence>MKNFKTLTNKFFSLHKNSSIFHRTLIRTLRIVEQQQFLLRNKSFLFSNIIQYKGIENVLSPREMMFIWSYLVPKRTVTTSLSNAHQNGKHLLKIIILKIGSRSYMILILIIGKACLQFSIPFSLMYYVLYTMCVCILYINYYVFHVIYVVYYKSLHYHFIFTDFTKKSGRVGCPEKSKNTKKKYSSLSLLGVTDSATLLHY</sequence>
<keyword evidence="1" id="KW-0812">Transmembrane</keyword>
<reference evidence="2" key="2">
    <citation type="submission" date="2020-05" db="UniProtKB">
        <authorList>
            <consortium name="EnsemblMetazoa"/>
        </authorList>
    </citation>
    <scope>IDENTIFICATION</scope>
    <source>
        <strain evidence="2">IAEA</strain>
    </source>
</reference>
<evidence type="ECO:0000256" key="1">
    <source>
        <dbReference type="SAM" id="Phobius"/>
    </source>
</evidence>
<dbReference type="EMBL" id="JXJN01027070">
    <property type="status" value="NOT_ANNOTATED_CDS"/>
    <property type="molecule type" value="Genomic_DNA"/>
</dbReference>